<dbReference type="Gene3D" id="3.40.50.1360">
    <property type="match status" value="1"/>
</dbReference>
<dbReference type="InterPro" id="IPR018321">
    <property type="entry name" value="Glucosamine6P_isomerase_CS"/>
</dbReference>
<dbReference type="GO" id="GO:0042802">
    <property type="term" value="F:identical protein binding"/>
    <property type="evidence" value="ECO:0007669"/>
    <property type="project" value="TreeGrafter"/>
</dbReference>
<evidence type="ECO:0000256" key="1">
    <source>
        <dbReference type="ARBA" id="ARBA00022801"/>
    </source>
</evidence>
<organism evidence="4 5">
    <name type="scientific">Actinobaculum massiliense ACS-171-V-Col2</name>
    <dbReference type="NCBI Taxonomy" id="883066"/>
    <lineage>
        <taxon>Bacteria</taxon>
        <taxon>Bacillati</taxon>
        <taxon>Actinomycetota</taxon>
        <taxon>Actinomycetes</taxon>
        <taxon>Actinomycetales</taxon>
        <taxon>Actinomycetaceae</taxon>
        <taxon>Actinobaculum</taxon>
    </lineage>
</organism>
<name>K9EJB3_9ACTO</name>
<dbReference type="GO" id="GO:0004342">
    <property type="term" value="F:glucosamine-6-phosphate deaminase activity"/>
    <property type="evidence" value="ECO:0007669"/>
    <property type="project" value="InterPro"/>
</dbReference>
<dbReference type="GO" id="GO:0006043">
    <property type="term" value="P:glucosamine catabolic process"/>
    <property type="evidence" value="ECO:0007669"/>
    <property type="project" value="TreeGrafter"/>
</dbReference>
<evidence type="ECO:0000313" key="4">
    <source>
        <dbReference type="EMBL" id="EKU95896.1"/>
    </source>
</evidence>
<evidence type="ECO:0000256" key="2">
    <source>
        <dbReference type="ARBA" id="ARBA00023277"/>
    </source>
</evidence>
<dbReference type="STRING" id="202789.GCA_001457435_01449"/>
<dbReference type="GO" id="GO:0019262">
    <property type="term" value="P:N-acetylneuraminate catabolic process"/>
    <property type="evidence" value="ECO:0007669"/>
    <property type="project" value="TreeGrafter"/>
</dbReference>
<dbReference type="InterPro" id="IPR037171">
    <property type="entry name" value="NagB/RpiA_transferase-like"/>
</dbReference>
<protein>
    <submittedName>
        <fullName evidence="4">Glucosamine-6-phosphate deaminase</fullName>
    </submittedName>
</protein>
<evidence type="ECO:0000259" key="3">
    <source>
        <dbReference type="Pfam" id="PF01182"/>
    </source>
</evidence>
<comment type="caution">
    <text evidence="4">The sequence shown here is derived from an EMBL/GenBank/DDBJ whole genome shotgun (WGS) entry which is preliminary data.</text>
</comment>
<dbReference type="EMBL" id="AGWL01000002">
    <property type="protein sequence ID" value="EKU95896.1"/>
    <property type="molecule type" value="Genomic_DNA"/>
</dbReference>
<dbReference type="RefSeq" id="WP_007000889.1">
    <property type="nucleotide sequence ID" value="NZ_JH992955.1"/>
</dbReference>
<dbReference type="PANTHER" id="PTHR11280:SF5">
    <property type="entry name" value="GLUCOSAMINE-6-PHOSPHATE ISOMERASE"/>
    <property type="match status" value="1"/>
</dbReference>
<dbReference type="PANTHER" id="PTHR11280">
    <property type="entry name" value="GLUCOSAMINE-6-PHOSPHATE ISOMERASE"/>
    <property type="match status" value="1"/>
</dbReference>
<sequence>MEIGIFSTEAEASKAAAEIIIEHFAANPGATLGVATGSSPLGIYEVLRAAHAEGRFSLADSKAFALDEYVGIAPDHPEGYRNVLRAQLVGDDKTGLTEEGLHTPNGQNPEPVAAAAEYDASIREAGGIDLQILGIGSDGHIAFNEPGGSLVSRTHHEALAEQTVRDNARFFEGNLDLVPKSALTQGLGTIMEARRVVLTAFGENKKDAIKQLVEGPISAHWPGTILQMHPDATILVDEAAAADLELTDLYRARWEMKH</sequence>
<dbReference type="InterPro" id="IPR004547">
    <property type="entry name" value="Glucosamine6P_isomerase"/>
</dbReference>
<dbReference type="GO" id="GO:0006046">
    <property type="term" value="P:N-acetylglucosamine catabolic process"/>
    <property type="evidence" value="ECO:0007669"/>
    <property type="project" value="TreeGrafter"/>
</dbReference>
<dbReference type="GO" id="GO:0005737">
    <property type="term" value="C:cytoplasm"/>
    <property type="evidence" value="ECO:0007669"/>
    <property type="project" value="TreeGrafter"/>
</dbReference>
<accession>K9EJB3</accession>
<dbReference type="AlphaFoldDB" id="K9EJB3"/>
<dbReference type="CDD" id="cd01399">
    <property type="entry name" value="GlcN6P_deaminase"/>
    <property type="match status" value="1"/>
</dbReference>
<dbReference type="PATRIC" id="fig|883066.3.peg.702"/>
<dbReference type="InterPro" id="IPR006148">
    <property type="entry name" value="Glc/Gal-6P_isomerase"/>
</dbReference>
<dbReference type="GO" id="GO:0005975">
    <property type="term" value="P:carbohydrate metabolic process"/>
    <property type="evidence" value="ECO:0007669"/>
    <property type="project" value="InterPro"/>
</dbReference>
<feature type="domain" description="Glucosamine/galactosamine-6-phosphate isomerase" evidence="3">
    <location>
        <begin position="11"/>
        <end position="228"/>
    </location>
</feature>
<dbReference type="Pfam" id="PF01182">
    <property type="entry name" value="Glucosamine_iso"/>
    <property type="match status" value="1"/>
</dbReference>
<evidence type="ECO:0000313" key="5">
    <source>
        <dbReference type="Proteomes" id="UP000009888"/>
    </source>
</evidence>
<dbReference type="PROSITE" id="PS01161">
    <property type="entry name" value="GLC_GALNAC_ISOMERASE"/>
    <property type="match status" value="1"/>
</dbReference>
<gene>
    <name evidence="4" type="ORF">HMPREF9233_00683</name>
</gene>
<dbReference type="eggNOG" id="COG0363">
    <property type="taxonomic scope" value="Bacteria"/>
</dbReference>
<keyword evidence="1" id="KW-0378">Hydrolase</keyword>
<dbReference type="HOGENOM" id="CLU_049611_0_1_11"/>
<dbReference type="Proteomes" id="UP000009888">
    <property type="component" value="Unassembled WGS sequence"/>
</dbReference>
<dbReference type="SUPFAM" id="SSF100950">
    <property type="entry name" value="NagB/RpiA/CoA transferase-like"/>
    <property type="match status" value="1"/>
</dbReference>
<reference evidence="4 5" key="1">
    <citation type="submission" date="2012-09" db="EMBL/GenBank/DDBJ databases">
        <title>The Genome Sequence of Actinobaculum massiliae ACS-171-V-COL2.</title>
        <authorList>
            <consortium name="The Broad Institute Genome Sequencing Platform"/>
            <person name="Earl A."/>
            <person name="Ward D."/>
            <person name="Feldgarden M."/>
            <person name="Gevers D."/>
            <person name="Saerens B."/>
            <person name="Vaneechoutte M."/>
            <person name="Walker B."/>
            <person name="Young S.K."/>
            <person name="Zeng Q."/>
            <person name="Gargeya S."/>
            <person name="Fitzgerald M."/>
            <person name="Haas B."/>
            <person name="Abouelleil A."/>
            <person name="Alvarado L."/>
            <person name="Arachchi H.M."/>
            <person name="Berlin A."/>
            <person name="Chapman S.B."/>
            <person name="Goldberg J."/>
            <person name="Griggs A."/>
            <person name="Gujja S."/>
            <person name="Hansen M."/>
            <person name="Howarth C."/>
            <person name="Imamovic A."/>
            <person name="Larimer J."/>
            <person name="McCowen C."/>
            <person name="Montmayeur A."/>
            <person name="Murphy C."/>
            <person name="Neiman D."/>
            <person name="Pearson M."/>
            <person name="Priest M."/>
            <person name="Roberts A."/>
            <person name="Saif S."/>
            <person name="Shea T."/>
            <person name="Sisk P."/>
            <person name="Sykes S."/>
            <person name="Wortman J."/>
            <person name="Nusbaum C."/>
            <person name="Birren B."/>
        </authorList>
    </citation>
    <scope>NUCLEOTIDE SEQUENCE [LARGE SCALE GENOMIC DNA]</scope>
    <source>
        <strain evidence="5">ACS-171-V-Col2</strain>
    </source>
</reference>
<proteinExistence type="predicted"/>
<keyword evidence="5" id="KW-1185">Reference proteome</keyword>
<keyword evidence="2" id="KW-0119">Carbohydrate metabolism</keyword>